<name>A0A1B0GJZ7_LUTLO</name>
<dbReference type="EMBL" id="AJWK01022471">
    <property type="status" value="NOT_ANNOTATED_CDS"/>
    <property type="molecule type" value="Genomic_DNA"/>
</dbReference>
<sequence length="134" mass="14650">MKLNFVQFVLPFLAALPILTLGAPKFGVKNHFLSGVCNPDDVIIYTDDTRIENSGPSTLNATLEIYIDPPVPIKCIIAEDQMEDGTGGIMTLNSGGMNHNWVFLDVQGQYGQGFHFKITIFGFPPSPKLATFST</sequence>
<dbReference type="VEuPathDB" id="VectorBase:LLOJ006807"/>
<dbReference type="Pfam" id="PF15868">
    <property type="entry name" value="MBF2"/>
    <property type="match status" value="1"/>
</dbReference>
<dbReference type="EnsemblMetazoa" id="LLOJ006807-RA">
    <property type="protein sequence ID" value="LLOJ006807-PA"/>
    <property type="gene ID" value="LLOJ006807"/>
</dbReference>
<protein>
    <recommendedName>
        <fullName evidence="4">Secreted protein</fullName>
    </recommendedName>
</protein>
<dbReference type="Proteomes" id="UP000092461">
    <property type="component" value="Unassembled WGS sequence"/>
</dbReference>
<keyword evidence="3" id="KW-1185">Reference proteome</keyword>
<evidence type="ECO:0000313" key="2">
    <source>
        <dbReference type="EnsemblMetazoa" id="LLOJ006807-PA"/>
    </source>
</evidence>
<organism evidence="2 3">
    <name type="scientific">Lutzomyia longipalpis</name>
    <name type="common">Sand fly</name>
    <dbReference type="NCBI Taxonomy" id="7200"/>
    <lineage>
        <taxon>Eukaryota</taxon>
        <taxon>Metazoa</taxon>
        <taxon>Ecdysozoa</taxon>
        <taxon>Arthropoda</taxon>
        <taxon>Hexapoda</taxon>
        <taxon>Insecta</taxon>
        <taxon>Pterygota</taxon>
        <taxon>Neoptera</taxon>
        <taxon>Endopterygota</taxon>
        <taxon>Diptera</taxon>
        <taxon>Nematocera</taxon>
        <taxon>Psychodoidea</taxon>
        <taxon>Psychodidae</taxon>
        <taxon>Lutzomyia</taxon>
        <taxon>Lutzomyia</taxon>
    </lineage>
</organism>
<feature type="signal peptide" evidence="1">
    <location>
        <begin position="1"/>
        <end position="22"/>
    </location>
</feature>
<evidence type="ECO:0008006" key="4">
    <source>
        <dbReference type="Google" id="ProtNLM"/>
    </source>
</evidence>
<keyword evidence="1" id="KW-0732">Signal</keyword>
<accession>A0A1B0GJZ7</accession>
<evidence type="ECO:0000313" key="3">
    <source>
        <dbReference type="Proteomes" id="UP000092461"/>
    </source>
</evidence>
<dbReference type="InterPro" id="IPR031734">
    <property type="entry name" value="MBF2"/>
</dbReference>
<dbReference type="AlphaFoldDB" id="A0A1B0GJZ7"/>
<evidence type="ECO:0000256" key="1">
    <source>
        <dbReference type="SAM" id="SignalP"/>
    </source>
</evidence>
<feature type="chain" id="PRO_5008408404" description="Secreted protein" evidence="1">
    <location>
        <begin position="23"/>
        <end position="134"/>
    </location>
</feature>
<proteinExistence type="predicted"/>
<reference evidence="2" key="1">
    <citation type="submission" date="2020-05" db="UniProtKB">
        <authorList>
            <consortium name="EnsemblMetazoa"/>
        </authorList>
    </citation>
    <scope>IDENTIFICATION</scope>
    <source>
        <strain evidence="2">Jacobina</strain>
    </source>
</reference>